<dbReference type="EMBL" id="JAHGAW010000001">
    <property type="protein sequence ID" value="MBT2185524.1"/>
    <property type="molecule type" value="Genomic_DNA"/>
</dbReference>
<proteinExistence type="predicted"/>
<keyword evidence="2" id="KW-0812">Transmembrane</keyword>
<dbReference type="InterPro" id="IPR008756">
    <property type="entry name" value="Peptidase_M56"/>
</dbReference>
<dbReference type="Pfam" id="PF05569">
    <property type="entry name" value="Peptidase_M56"/>
    <property type="match status" value="1"/>
</dbReference>
<evidence type="ECO:0000259" key="3">
    <source>
        <dbReference type="Pfam" id="PF05569"/>
    </source>
</evidence>
<keyword evidence="2" id="KW-0472">Membrane</keyword>
<organism evidence="4 5">
    <name type="scientific">Sphingobium nicotianae</name>
    <dbReference type="NCBI Taxonomy" id="2782607"/>
    <lineage>
        <taxon>Bacteria</taxon>
        <taxon>Pseudomonadati</taxon>
        <taxon>Pseudomonadota</taxon>
        <taxon>Alphaproteobacteria</taxon>
        <taxon>Sphingomonadales</taxon>
        <taxon>Sphingomonadaceae</taxon>
        <taxon>Sphingobium</taxon>
    </lineage>
</organism>
<feature type="domain" description="Peptidase M56" evidence="3">
    <location>
        <begin position="5"/>
        <end position="277"/>
    </location>
</feature>
<gene>
    <name evidence="4" type="ORF">KK488_01010</name>
</gene>
<dbReference type="RefSeq" id="WP_214621270.1">
    <property type="nucleotide sequence ID" value="NZ_JAHGAW010000001.1"/>
</dbReference>
<evidence type="ECO:0000313" key="5">
    <source>
        <dbReference type="Proteomes" id="UP001138757"/>
    </source>
</evidence>
<accession>A0A9X1D8I2</accession>
<feature type="transmembrane region" description="Helical" evidence="2">
    <location>
        <begin position="34"/>
        <end position="52"/>
    </location>
</feature>
<feature type="transmembrane region" description="Helical" evidence="2">
    <location>
        <begin position="6"/>
        <end position="22"/>
    </location>
</feature>
<feature type="region of interest" description="Disordered" evidence="1">
    <location>
        <begin position="386"/>
        <end position="437"/>
    </location>
</feature>
<name>A0A9X1D8I2_9SPHN</name>
<feature type="transmembrane region" description="Helical" evidence="2">
    <location>
        <begin position="96"/>
        <end position="116"/>
    </location>
</feature>
<comment type="caution">
    <text evidence="4">The sequence shown here is derived from an EMBL/GenBank/DDBJ whole genome shotgun (WGS) entry which is preliminary data.</text>
</comment>
<dbReference type="InterPro" id="IPR052173">
    <property type="entry name" value="Beta-lactam_resp_regulator"/>
</dbReference>
<dbReference type="AlphaFoldDB" id="A0A9X1D8I2"/>
<keyword evidence="2" id="KW-1133">Transmembrane helix</keyword>
<protein>
    <recommendedName>
        <fullName evidence="3">Peptidase M56 domain-containing protein</fullName>
    </recommendedName>
</protein>
<evidence type="ECO:0000256" key="2">
    <source>
        <dbReference type="SAM" id="Phobius"/>
    </source>
</evidence>
<feature type="compositionally biased region" description="Pro residues" evidence="1">
    <location>
        <begin position="411"/>
        <end position="437"/>
    </location>
</feature>
<dbReference type="PANTHER" id="PTHR34978:SF3">
    <property type="entry name" value="SLR0241 PROTEIN"/>
    <property type="match status" value="1"/>
</dbReference>
<feature type="compositionally biased region" description="Pro residues" evidence="1">
    <location>
        <begin position="389"/>
        <end position="404"/>
    </location>
</feature>
<keyword evidence="5" id="KW-1185">Reference proteome</keyword>
<dbReference type="PANTHER" id="PTHR34978">
    <property type="entry name" value="POSSIBLE SENSOR-TRANSDUCER PROTEIN BLAR"/>
    <property type="match status" value="1"/>
</dbReference>
<evidence type="ECO:0000313" key="4">
    <source>
        <dbReference type="EMBL" id="MBT2185524.1"/>
    </source>
</evidence>
<dbReference type="CDD" id="cd07341">
    <property type="entry name" value="M56_BlaR1_MecR1_like"/>
    <property type="match status" value="1"/>
</dbReference>
<dbReference type="Proteomes" id="UP001138757">
    <property type="component" value="Unassembled WGS sequence"/>
</dbReference>
<reference evidence="4" key="1">
    <citation type="submission" date="2021-05" db="EMBL/GenBank/DDBJ databases">
        <title>Genome of Sphingobium sp. strain.</title>
        <authorList>
            <person name="Fan R."/>
        </authorList>
    </citation>
    <scope>NUCLEOTIDE SEQUENCE</scope>
    <source>
        <strain evidence="4">H33</strain>
    </source>
</reference>
<evidence type="ECO:0000256" key="1">
    <source>
        <dbReference type="SAM" id="MobiDB-lite"/>
    </source>
</evidence>
<sequence length="564" mass="60549">MIAWLVETLIVTSVLMLLVLALRGPVRQQFGAKVAYALWLLPALRMIMPPLASLVPAALPIAQVAPASGALSQLIRERVAQFDAAPALATDAAPVLSWPLIFAALWLGGMLAFVLWQTLSYQLFTRSIIKGARVRRSPAKGIKLLASPRVKGPMAFGLARRFIVFPHDALMRFDVEEHAMALTHELAHHRRGDLLANAYALVFLALHWCNPIAWIAHRAFRADQEMACDADVIAAIRDQGLGHAYGRALVKCASGRDSLAICHLTTVDRLKRRLFMLSKKSPSPRRRLAGLAIAGTLVLSGLALTASGQGMAAQVGQKVSQALPEGSHFLPALAAVPTAFAAQDDAQRATDDARGPAEIARHQAELARRKAELARDKAEHMRLAMLDDLPPPPEPPAPPAPPAAPSLDRVSPPPPPAPPAPPAMAHEPVPPVPPVPPAPPAAGNRIVKYHYLTRTGGSAGIPSRAEIEASVPLIEVKEGTGCKGARELVNTSESTVSVDGKTRKQIRILVCGKDIHQEARARALQGLQEARNDIAGERELSEAARGRIMADLDRQIARLRAGRN</sequence>